<dbReference type="EMBL" id="HBGG01005685">
    <property type="protein sequence ID" value="CAD9200506.1"/>
    <property type="molecule type" value="Transcribed_RNA"/>
</dbReference>
<name>A0A7S1SLZ6_9CHLO</name>
<accession>A0A7S1SLZ6</accession>
<gene>
    <name evidence="2" type="ORF">TCHU04912_LOCUS2739</name>
</gene>
<proteinExistence type="predicted"/>
<feature type="region of interest" description="Disordered" evidence="1">
    <location>
        <begin position="1"/>
        <end position="45"/>
    </location>
</feature>
<feature type="compositionally biased region" description="Low complexity" evidence="1">
    <location>
        <begin position="1"/>
        <end position="31"/>
    </location>
</feature>
<sequence length="198" mass="20975">MDIDTGPAPLASSTSAPSTASGSQPAGNSQRSGGGGAGQAGQRLTGTPLVTLRALSARARALPLGQKLRPRPLHALLAGIEGRLRYRDAEERPLQQYQFEVYLDDGSAKQRCRVASEVVQRWLQGVDAPGLAAMSESARNVAVSKLKQFLMKAEGMWALEFNGGTGSLPLVVDMTPGLDGQLVAALRARCRLYYPSIS</sequence>
<dbReference type="AlphaFoldDB" id="A0A7S1SLZ6"/>
<reference evidence="2" key="1">
    <citation type="submission" date="2021-01" db="EMBL/GenBank/DDBJ databases">
        <authorList>
            <person name="Corre E."/>
            <person name="Pelletier E."/>
            <person name="Niang G."/>
            <person name="Scheremetjew M."/>
            <person name="Finn R."/>
            <person name="Kale V."/>
            <person name="Holt S."/>
            <person name="Cochrane G."/>
            <person name="Meng A."/>
            <person name="Brown T."/>
            <person name="Cohen L."/>
        </authorList>
    </citation>
    <scope>NUCLEOTIDE SEQUENCE</scope>
    <source>
        <strain evidence="2">PLY429</strain>
    </source>
</reference>
<organism evidence="2">
    <name type="scientific">Tetraselmis chuii</name>
    <dbReference type="NCBI Taxonomy" id="63592"/>
    <lineage>
        <taxon>Eukaryota</taxon>
        <taxon>Viridiplantae</taxon>
        <taxon>Chlorophyta</taxon>
        <taxon>core chlorophytes</taxon>
        <taxon>Chlorodendrophyceae</taxon>
        <taxon>Chlorodendrales</taxon>
        <taxon>Chlorodendraceae</taxon>
        <taxon>Tetraselmis</taxon>
    </lineage>
</organism>
<evidence type="ECO:0000256" key="1">
    <source>
        <dbReference type="SAM" id="MobiDB-lite"/>
    </source>
</evidence>
<evidence type="ECO:0000313" key="2">
    <source>
        <dbReference type="EMBL" id="CAD9200506.1"/>
    </source>
</evidence>
<protein>
    <submittedName>
        <fullName evidence="2">Uncharacterized protein</fullName>
    </submittedName>
</protein>